<reference evidence="1 2" key="1">
    <citation type="submission" date="2019-02" db="EMBL/GenBank/DDBJ databases">
        <title>Deep-cultivation of Planctomycetes and their phenomic and genomic characterization uncovers novel biology.</title>
        <authorList>
            <person name="Wiegand S."/>
            <person name="Jogler M."/>
            <person name="Boedeker C."/>
            <person name="Pinto D."/>
            <person name="Vollmers J."/>
            <person name="Rivas-Marin E."/>
            <person name="Kohn T."/>
            <person name="Peeters S.H."/>
            <person name="Heuer A."/>
            <person name="Rast P."/>
            <person name="Oberbeckmann S."/>
            <person name="Bunk B."/>
            <person name="Jeske O."/>
            <person name="Meyerdierks A."/>
            <person name="Storesund J.E."/>
            <person name="Kallscheuer N."/>
            <person name="Luecker S."/>
            <person name="Lage O.M."/>
            <person name="Pohl T."/>
            <person name="Merkel B.J."/>
            <person name="Hornburger P."/>
            <person name="Mueller R.-W."/>
            <person name="Bruemmer F."/>
            <person name="Labrenz M."/>
            <person name="Spormann A.M."/>
            <person name="Op den Camp H."/>
            <person name="Overmann J."/>
            <person name="Amann R."/>
            <person name="Jetten M.S.M."/>
            <person name="Mascher T."/>
            <person name="Medema M.H."/>
            <person name="Devos D.P."/>
            <person name="Kaster A.-K."/>
            <person name="Ovreas L."/>
            <person name="Rohde M."/>
            <person name="Galperin M.Y."/>
            <person name="Jogler C."/>
        </authorList>
    </citation>
    <scope>NUCLEOTIDE SEQUENCE [LARGE SCALE GENOMIC DNA]</scope>
    <source>
        <strain evidence="1 2">Pla163</strain>
    </source>
</reference>
<keyword evidence="2" id="KW-1185">Reference proteome</keyword>
<organism evidence="1 2">
    <name type="scientific">Rohdeia mirabilis</name>
    <dbReference type="NCBI Taxonomy" id="2528008"/>
    <lineage>
        <taxon>Bacteria</taxon>
        <taxon>Pseudomonadati</taxon>
        <taxon>Planctomycetota</taxon>
        <taxon>Planctomycetia</taxon>
        <taxon>Planctomycetia incertae sedis</taxon>
        <taxon>Rohdeia</taxon>
    </lineage>
</organism>
<dbReference type="SUPFAM" id="SSF101898">
    <property type="entry name" value="NHL repeat"/>
    <property type="match status" value="1"/>
</dbReference>
<dbReference type="SUPFAM" id="SSF63829">
    <property type="entry name" value="Calcium-dependent phosphotriesterase"/>
    <property type="match status" value="2"/>
</dbReference>
<protein>
    <submittedName>
        <fullName evidence="1">Uncharacterized protein</fullName>
    </submittedName>
</protein>
<dbReference type="InterPro" id="IPR011042">
    <property type="entry name" value="6-blade_b-propeller_TolB-like"/>
</dbReference>
<name>A0A518CZ69_9BACT</name>
<accession>A0A518CZ69</accession>
<evidence type="ECO:0000313" key="1">
    <source>
        <dbReference type="EMBL" id="QDU84485.1"/>
    </source>
</evidence>
<proteinExistence type="predicted"/>
<gene>
    <name evidence="1" type="ORF">Pla163_15950</name>
</gene>
<dbReference type="Proteomes" id="UP000319342">
    <property type="component" value="Chromosome"/>
</dbReference>
<evidence type="ECO:0000313" key="2">
    <source>
        <dbReference type="Proteomes" id="UP000319342"/>
    </source>
</evidence>
<dbReference type="Gene3D" id="2.120.10.30">
    <property type="entry name" value="TolB, C-terminal domain"/>
    <property type="match status" value="1"/>
</dbReference>
<dbReference type="AlphaFoldDB" id="A0A518CZ69"/>
<sequence length="1079" mass="112372">MRPTLPTVLLRPVNVRKHCAASRCDETECAPPPRVAPDRAERSARCIEGSPTSARSAPGAPLIAAVFVTASLFASAANAQTVAALPGQAVDLSRTASGDLLVTTENGHVIEVTSLGVQTVLANPGDFARPTIASVSLGPGSAAVIDDTGSIYEVGTVPGVPQLIYSDVYIIREPTDLSIDANGDFWIACKTISNNTRCVAHVSSDGQRWSYFSVDRSPAASAPDALSGGLVLSDTGAGLILLTADDDGAPVREAIGPASGFQIGRRDGDVALTSNGDIYVASNFDVLLHDRMAGTTGTFMTFPGPVRGLAFAPASTGGGDSLWVVEGNGLSNLREVLLGATAANDVMTPIWPVPGTGTQLTTYGLNVNSIVTDRDGHLLVGGDVFGSVVKIDRITLPGLVTTNVADGADGLTSRIEGMHLDRDGTIHALTRFGAIHTVTETGGAPIVGMTYTDPFDQIVVGKDMFMDRVGDAYVAARQGWSFGIVGRLTAPGQFSSLVALQDTRGVLPDVFGPRVLANEWNSTGFEGTVGVVDEQSGLLLDLPGFTGLNLSNQENVGDGDMVMDATGRIYVGCEDEFAVRVWNPQTERVSRIGSGYLNRASGLTISRSTNPLTSSTGFSLYVSQWNRLHEIEGVPPPAPRMLDLDAPGAGKVLGWVRPEWGRPVALCYDQAGAQLAAVTDDLKLVGLPLDGSPASLLADATSGLTGDLTAVAADPSGELLVGNSDGLIYRLSPLSGYMASLEFADGADEIANLVDLVNDAGAGTFLLDGATDPDGVSRLYELSNGVLEPVAITFNGRALGLDPVSGDIFVAQGATSTSPGEVLRVHMAPSPALVNHWPSNRYTAFDVDDLSRGITFDGDGNLLLASAQTGRVTSVDRALQSPQVFAGNYDEPTDLVVAPGRVGIAGLLGASVFVLDGYCVYEHGIDAAVPVVPFSRTLDPDPFMVPAIYQFGQVPGNSITLESPTDAGLPFLLLPGSLGQLNPFALASLGNDPGDPRVIAQDFDQLWIDAASGTVPFQAFLGVFDGAGVPIVPIQFNVPNQPALVGLDLPLDLTWVSLDALSPNSIRTVGGTTQFFLGL</sequence>
<dbReference type="EMBL" id="CP036290">
    <property type="protein sequence ID" value="QDU84485.1"/>
    <property type="molecule type" value="Genomic_DNA"/>
</dbReference>